<name>A0ACC1PK91_9PEZI</name>
<evidence type="ECO:0000313" key="2">
    <source>
        <dbReference type="Proteomes" id="UP001143856"/>
    </source>
</evidence>
<protein>
    <submittedName>
        <fullName evidence="1">Uncharacterized protein</fullName>
    </submittedName>
</protein>
<accession>A0ACC1PK91</accession>
<organism evidence="1 2">
    <name type="scientific">Xylaria curta</name>
    <dbReference type="NCBI Taxonomy" id="42375"/>
    <lineage>
        <taxon>Eukaryota</taxon>
        <taxon>Fungi</taxon>
        <taxon>Dikarya</taxon>
        <taxon>Ascomycota</taxon>
        <taxon>Pezizomycotina</taxon>
        <taxon>Sordariomycetes</taxon>
        <taxon>Xylariomycetidae</taxon>
        <taxon>Xylariales</taxon>
        <taxon>Xylariaceae</taxon>
        <taxon>Xylaria</taxon>
    </lineage>
</organism>
<reference evidence="1" key="1">
    <citation type="submission" date="2022-10" db="EMBL/GenBank/DDBJ databases">
        <title>Genome Sequence of Xylaria curta.</title>
        <authorList>
            <person name="Buettner E."/>
        </authorList>
    </citation>
    <scope>NUCLEOTIDE SEQUENCE</scope>
    <source>
        <strain evidence="1">Babe10</strain>
    </source>
</reference>
<proteinExistence type="predicted"/>
<evidence type="ECO:0000313" key="1">
    <source>
        <dbReference type="EMBL" id="KAJ2994821.1"/>
    </source>
</evidence>
<keyword evidence="2" id="KW-1185">Reference proteome</keyword>
<comment type="caution">
    <text evidence="1">The sequence shown here is derived from an EMBL/GenBank/DDBJ whole genome shotgun (WGS) entry which is preliminary data.</text>
</comment>
<gene>
    <name evidence="1" type="ORF">NUW58_g1449</name>
</gene>
<dbReference type="EMBL" id="JAPDGR010000156">
    <property type="protein sequence ID" value="KAJ2994821.1"/>
    <property type="molecule type" value="Genomic_DNA"/>
</dbReference>
<sequence>MPWKISRRFCLSVGSYVWLALTAIATRGATLRTLCEKDIFPKFRHSKGLIDYFLANIVFAKEMKEFPHKLSVSGWDIRKTKAHQITGFSGTNDFRTVLPLSVHQMDLEKQVHTNALVLDFLLQNKNTIELRPAQDAILLPGSEEYGKANSSYFSAFENELQPWCIAQPSNVAQVQSLVTAIRPHILSGLCHVAIRGAGHTPFAGSANINGGVTIDMRRLKGITLHEEGSIVEIGVGETWATVYAELEKQGLTTTGARVGRVGVAGFILGGGLSMFSTRTGFACDSVTEFQIVLASGGLNNFGIVTSFKMKTLKSGKIWGGITYYEPGAFSQLLEKTCEFVENETDHDTHIMCSAGYGFGHQAVSCVMYHTQGKENAPSLRRFTSIEPQIQQMCSMRTSTHLEFSEELSKFSSDGIRQYWASITIHADFALMELFHDKWQETLAQIKDAEGFIFSFGFHPLTKALLKNSEKAGGNAAAIPPSDGPLFVLLINPIWALPEDDARIFKAVGALVSELRGLAQERGLLHRYVFTNYAFGEDDIVSGYGEESVAKLIATSKRVDPQSVFQWGVPGGFKLPNLNRAV</sequence>
<dbReference type="Proteomes" id="UP001143856">
    <property type="component" value="Unassembled WGS sequence"/>
</dbReference>